<keyword evidence="1" id="KW-1133">Transmembrane helix</keyword>
<organism evidence="2 3">
    <name type="scientific">Entomomonas asaccharolytica</name>
    <dbReference type="NCBI Taxonomy" id="2785331"/>
    <lineage>
        <taxon>Bacteria</taxon>
        <taxon>Pseudomonadati</taxon>
        <taxon>Pseudomonadota</taxon>
        <taxon>Gammaproteobacteria</taxon>
        <taxon>Pseudomonadales</taxon>
        <taxon>Pseudomonadaceae</taxon>
        <taxon>Entomomonas</taxon>
    </lineage>
</organism>
<keyword evidence="3" id="KW-1185">Reference proteome</keyword>
<gene>
    <name evidence="2" type="ORF">JHT90_06265</name>
</gene>
<dbReference type="AlphaFoldDB" id="A0A974RY60"/>
<feature type="transmembrane region" description="Helical" evidence="1">
    <location>
        <begin position="214"/>
        <end position="236"/>
    </location>
</feature>
<dbReference type="NCBIfam" id="TIGR03747">
    <property type="entry name" value="conj_TIGR03747"/>
    <property type="match status" value="1"/>
</dbReference>
<feature type="transmembrane region" description="Helical" evidence="1">
    <location>
        <begin position="123"/>
        <end position="141"/>
    </location>
</feature>
<proteinExistence type="predicted"/>
<dbReference type="EMBL" id="CP067393">
    <property type="protein sequence ID" value="QQP86842.1"/>
    <property type="molecule type" value="Genomic_DNA"/>
</dbReference>
<dbReference type="Proteomes" id="UP000595278">
    <property type="component" value="Chromosome"/>
</dbReference>
<feature type="transmembrane region" description="Helical" evidence="1">
    <location>
        <begin position="27"/>
        <end position="52"/>
    </location>
</feature>
<feature type="transmembrane region" description="Helical" evidence="1">
    <location>
        <begin position="147"/>
        <end position="170"/>
    </location>
</feature>
<keyword evidence="1" id="KW-0812">Transmembrane</keyword>
<evidence type="ECO:0000313" key="2">
    <source>
        <dbReference type="EMBL" id="QQP86842.1"/>
    </source>
</evidence>
<dbReference type="Pfam" id="PF14348">
    <property type="entry name" value="DtrJ-like"/>
    <property type="match status" value="1"/>
</dbReference>
<keyword evidence="1" id="KW-0472">Membrane</keyword>
<feature type="transmembrane region" description="Helical" evidence="1">
    <location>
        <begin position="190"/>
        <end position="208"/>
    </location>
</feature>
<accession>A0A974RY60</accession>
<protein>
    <submittedName>
        <fullName evidence="2">TIGR03747 family integrating conjugative element membrane protein</fullName>
    </submittedName>
</protein>
<sequence>MSSTVSEAQRIQAKPKGFIGKTINLPFAILGLLLVSLLLSIVFEWIGIFFFWSEEGWHHSQMMFNTELGWLNDNFKQSLVVSEPGSTIVWLLELIYEWLFVKTGFVDFTSSARVSSQQGNDVATIYILIEDYLVAIIYVTLTFIVRVMVLVLSIPLFMMAMLTGFTEGLVRRDLRRFGAGRESSFIYHRAKRLITPLLIAPWFIYLSCPVSVNPVWVLIPCAIALGIAVTVTAATFKKYL</sequence>
<evidence type="ECO:0000313" key="3">
    <source>
        <dbReference type="Proteomes" id="UP000595278"/>
    </source>
</evidence>
<dbReference type="RefSeq" id="WP_201095292.1">
    <property type="nucleotide sequence ID" value="NZ_CP067393.1"/>
</dbReference>
<name>A0A974RY60_9GAMM</name>
<dbReference type="InterPro" id="IPR022266">
    <property type="entry name" value="DtrJ-like"/>
</dbReference>
<reference evidence="2 3" key="1">
    <citation type="submission" date="2021-01" db="EMBL/GenBank/DDBJ databases">
        <title>Entomomonas sp. F2A isolated from a house cricket (Acheta domesticus).</title>
        <authorList>
            <person name="Spergser J."/>
            <person name="Busse H.-J."/>
        </authorList>
    </citation>
    <scope>NUCLEOTIDE SEQUENCE [LARGE SCALE GENOMIC DNA]</scope>
    <source>
        <strain evidence="2 3">F2A</strain>
    </source>
</reference>
<evidence type="ECO:0000256" key="1">
    <source>
        <dbReference type="SAM" id="Phobius"/>
    </source>
</evidence>
<dbReference type="KEGG" id="eaz:JHT90_06265"/>